<dbReference type="EMBL" id="CAEZVE010000045">
    <property type="protein sequence ID" value="CAB4618743.1"/>
    <property type="molecule type" value="Genomic_DNA"/>
</dbReference>
<keyword evidence="3" id="KW-0808">Transferase</keyword>
<dbReference type="CDD" id="cd08645">
    <property type="entry name" value="FMT_core_GART"/>
    <property type="match status" value="1"/>
</dbReference>
<dbReference type="PROSITE" id="PS00373">
    <property type="entry name" value="GART"/>
    <property type="match status" value="1"/>
</dbReference>
<dbReference type="EC" id="2.1.2.2" evidence="2"/>
<dbReference type="InterPro" id="IPR004607">
    <property type="entry name" value="GART"/>
</dbReference>
<sequence length="194" mass="20815">MLSVVVLISGTGSNLLALLKAIENPLVPVRVLAVGSDGAAPGLAHADLYGIPTFVVERGKFANRESWGRRLQETVESYNPDLIALAGFMKILPPQFIVRFSPNIINIHASMLPLFPGANAVRDTLAAGVTETGATIHVVDAGMDTGPIIEQRKVPVMPGDDIATLHERIKVHERDMLIQTIIGVAEKRIDLASI</sequence>
<evidence type="ECO:0000256" key="3">
    <source>
        <dbReference type="ARBA" id="ARBA00022679"/>
    </source>
</evidence>
<keyword evidence="4" id="KW-0658">Purine biosynthesis</keyword>
<name>A0A6J6I2A0_9ZZZZ</name>
<comment type="pathway">
    <text evidence="1">Purine metabolism; IMP biosynthesis via de novo pathway; N(2)-formyl-N(1)-(5-phospho-D-ribosyl)glycinamide from N(1)-(5-phospho-D-ribosyl)glycinamide (10-formyl THF route): step 1/1.</text>
</comment>
<dbReference type="Gene3D" id="3.40.50.170">
    <property type="entry name" value="Formyl transferase, N-terminal domain"/>
    <property type="match status" value="1"/>
</dbReference>
<evidence type="ECO:0000256" key="4">
    <source>
        <dbReference type="ARBA" id="ARBA00022755"/>
    </source>
</evidence>
<evidence type="ECO:0000256" key="5">
    <source>
        <dbReference type="ARBA" id="ARBA00038440"/>
    </source>
</evidence>
<comment type="catalytic activity">
    <reaction evidence="8">
        <text>N(1)-(5-phospho-beta-D-ribosyl)glycinamide + (6R)-10-formyltetrahydrofolate = N(2)-formyl-N(1)-(5-phospho-beta-D-ribosyl)glycinamide + (6S)-5,6,7,8-tetrahydrofolate + H(+)</text>
        <dbReference type="Rhea" id="RHEA:15053"/>
        <dbReference type="ChEBI" id="CHEBI:15378"/>
        <dbReference type="ChEBI" id="CHEBI:57453"/>
        <dbReference type="ChEBI" id="CHEBI:143788"/>
        <dbReference type="ChEBI" id="CHEBI:147286"/>
        <dbReference type="ChEBI" id="CHEBI:195366"/>
        <dbReference type="EC" id="2.1.2.2"/>
    </reaction>
</comment>
<dbReference type="PANTHER" id="PTHR43369">
    <property type="entry name" value="PHOSPHORIBOSYLGLYCINAMIDE FORMYLTRANSFERASE"/>
    <property type="match status" value="1"/>
</dbReference>
<dbReference type="InterPro" id="IPR002376">
    <property type="entry name" value="Formyl_transf_N"/>
</dbReference>
<evidence type="ECO:0000256" key="1">
    <source>
        <dbReference type="ARBA" id="ARBA00005054"/>
    </source>
</evidence>
<evidence type="ECO:0000259" key="9">
    <source>
        <dbReference type="Pfam" id="PF00551"/>
    </source>
</evidence>
<dbReference type="InterPro" id="IPR036477">
    <property type="entry name" value="Formyl_transf_N_sf"/>
</dbReference>
<dbReference type="HAMAP" id="MF_01930">
    <property type="entry name" value="PurN"/>
    <property type="match status" value="1"/>
</dbReference>
<dbReference type="PANTHER" id="PTHR43369:SF2">
    <property type="entry name" value="PHOSPHORIBOSYLGLYCINAMIDE FORMYLTRANSFERASE"/>
    <property type="match status" value="1"/>
</dbReference>
<gene>
    <name evidence="10" type="ORF">UFOPK1931_00361</name>
</gene>
<evidence type="ECO:0000256" key="6">
    <source>
        <dbReference type="ARBA" id="ARBA00041324"/>
    </source>
</evidence>
<dbReference type="GO" id="GO:0006189">
    <property type="term" value="P:'de novo' IMP biosynthetic process"/>
    <property type="evidence" value="ECO:0007669"/>
    <property type="project" value="UniProtKB-UniPathway"/>
</dbReference>
<dbReference type="UniPathway" id="UPA00074">
    <property type="reaction ID" value="UER00126"/>
</dbReference>
<dbReference type="GO" id="GO:0005829">
    <property type="term" value="C:cytosol"/>
    <property type="evidence" value="ECO:0007669"/>
    <property type="project" value="TreeGrafter"/>
</dbReference>
<evidence type="ECO:0000256" key="2">
    <source>
        <dbReference type="ARBA" id="ARBA00012254"/>
    </source>
</evidence>
<accession>A0A6J6I2A0</accession>
<organism evidence="10">
    <name type="scientific">freshwater metagenome</name>
    <dbReference type="NCBI Taxonomy" id="449393"/>
    <lineage>
        <taxon>unclassified sequences</taxon>
        <taxon>metagenomes</taxon>
        <taxon>ecological metagenomes</taxon>
    </lineage>
</organism>
<dbReference type="GO" id="GO:0004644">
    <property type="term" value="F:phosphoribosylglycinamide formyltransferase activity"/>
    <property type="evidence" value="ECO:0007669"/>
    <property type="project" value="UniProtKB-EC"/>
</dbReference>
<dbReference type="NCBIfam" id="TIGR00639">
    <property type="entry name" value="PurN"/>
    <property type="match status" value="1"/>
</dbReference>
<proteinExistence type="inferred from homology"/>
<feature type="domain" description="Formyl transferase N-terminal" evidence="9">
    <location>
        <begin position="4"/>
        <end position="181"/>
    </location>
</feature>
<evidence type="ECO:0000256" key="8">
    <source>
        <dbReference type="ARBA" id="ARBA00047664"/>
    </source>
</evidence>
<reference evidence="10" key="1">
    <citation type="submission" date="2020-05" db="EMBL/GenBank/DDBJ databases">
        <authorList>
            <person name="Chiriac C."/>
            <person name="Salcher M."/>
            <person name="Ghai R."/>
            <person name="Kavagutti S V."/>
        </authorList>
    </citation>
    <scope>NUCLEOTIDE SEQUENCE</scope>
</reference>
<dbReference type="AlphaFoldDB" id="A0A6J6I2A0"/>
<protein>
    <recommendedName>
        <fullName evidence="2">phosphoribosylglycinamide formyltransferase 1</fullName>
        <ecNumber evidence="2">2.1.2.2</ecNumber>
    </recommendedName>
    <alternativeName>
        <fullName evidence="7">5'-phosphoribosylglycinamide transformylase</fullName>
    </alternativeName>
    <alternativeName>
        <fullName evidence="6">GAR transformylase</fullName>
    </alternativeName>
</protein>
<evidence type="ECO:0000256" key="7">
    <source>
        <dbReference type="ARBA" id="ARBA00041682"/>
    </source>
</evidence>
<dbReference type="SUPFAM" id="SSF53328">
    <property type="entry name" value="Formyltransferase"/>
    <property type="match status" value="1"/>
</dbReference>
<dbReference type="Pfam" id="PF00551">
    <property type="entry name" value="Formyl_trans_N"/>
    <property type="match status" value="1"/>
</dbReference>
<comment type="similarity">
    <text evidence="5">Belongs to the GART family.</text>
</comment>
<dbReference type="InterPro" id="IPR001555">
    <property type="entry name" value="GART_AS"/>
</dbReference>
<evidence type="ECO:0000313" key="10">
    <source>
        <dbReference type="EMBL" id="CAB4618743.1"/>
    </source>
</evidence>